<name>A0A6J7S3C5_9ZZZZ</name>
<organism evidence="1">
    <name type="scientific">freshwater metagenome</name>
    <dbReference type="NCBI Taxonomy" id="449393"/>
    <lineage>
        <taxon>unclassified sequences</taxon>
        <taxon>metagenomes</taxon>
        <taxon>ecological metagenomes</taxon>
    </lineage>
</organism>
<protein>
    <submittedName>
        <fullName evidence="1">Unannotated protein</fullName>
    </submittedName>
</protein>
<accession>A0A6J7S3C5</accession>
<dbReference type="EMBL" id="CAFBPY010000036">
    <property type="protein sequence ID" value="CAB5035814.1"/>
    <property type="molecule type" value="Genomic_DNA"/>
</dbReference>
<sequence>MAVPHLVPIEPAPRRIILKSLENLTVVELIKQFNR</sequence>
<dbReference type="AlphaFoldDB" id="A0A6J7S3C5"/>
<evidence type="ECO:0000313" key="1">
    <source>
        <dbReference type="EMBL" id="CAB5035814.1"/>
    </source>
</evidence>
<gene>
    <name evidence="1" type="ORF">UFOPK4209_00351</name>
</gene>
<proteinExistence type="predicted"/>
<reference evidence="1" key="1">
    <citation type="submission" date="2020-05" db="EMBL/GenBank/DDBJ databases">
        <authorList>
            <person name="Chiriac C."/>
            <person name="Salcher M."/>
            <person name="Ghai R."/>
            <person name="Kavagutti S V."/>
        </authorList>
    </citation>
    <scope>NUCLEOTIDE SEQUENCE</scope>
</reference>